<dbReference type="PANTHER" id="PTHR43798:SF33">
    <property type="entry name" value="HYDROLASE, PUTATIVE (AFU_ORTHOLOGUE AFUA_2G14860)-RELATED"/>
    <property type="match status" value="1"/>
</dbReference>
<dbReference type="EMBL" id="JABEND010000001">
    <property type="protein sequence ID" value="NNG34166.1"/>
    <property type="molecule type" value="Genomic_DNA"/>
</dbReference>
<dbReference type="PANTHER" id="PTHR43798">
    <property type="entry name" value="MONOACYLGLYCEROL LIPASE"/>
    <property type="match status" value="1"/>
</dbReference>
<dbReference type="GO" id="GO:0016020">
    <property type="term" value="C:membrane"/>
    <property type="evidence" value="ECO:0007669"/>
    <property type="project" value="TreeGrafter"/>
</dbReference>
<proteinExistence type="predicted"/>
<dbReference type="GO" id="GO:0016787">
    <property type="term" value="F:hydrolase activity"/>
    <property type="evidence" value="ECO:0007669"/>
    <property type="project" value="UniProtKB-KW"/>
</dbReference>
<dbReference type="SUPFAM" id="SSF53474">
    <property type="entry name" value="alpha/beta-Hydrolases"/>
    <property type="match status" value="1"/>
</dbReference>
<dbReference type="Gene3D" id="3.40.50.1820">
    <property type="entry name" value="alpha/beta hydrolase"/>
    <property type="match status" value="1"/>
</dbReference>
<dbReference type="PRINTS" id="PR00111">
    <property type="entry name" value="ABHYDROLASE"/>
</dbReference>
<comment type="caution">
    <text evidence="2">The sequence shown here is derived from an EMBL/GenBank/DDBJ whole genome shotgun (WGS) entry which is preliminary data.</text>
</comment>
<reference evidence="2 3" key="1">
    <citation type="submission" date="2020-05" db="EMBL/GenBank/DDBJ databases">
        <title>Nakamurella sp. DB0629 isolated from air conditioner.</title>
        <authorList>
            <person name="Kim D.H."/>
            <person name="Kim D.-U."/>
        </authorList>
    </citation>
    <scope>NUCLEOTIDE SEQUENCE [LARGE SCALE GENOMIC DNA]</scope>
    <source>
        <strain evidence="2 3">DB0629</strain>
    </source>
</reference>
<gene>
    <name evidence="2" type="ORF">HKD39_00225</name>
</gene>
<protein>
    <submittedName>
        <fullName evidence="2">Alpha/beta hydrolase</fullName>
    </submittedName>
</protein>
<dbReference type="InterPro" id="IPR050266">
    <property type="entry name" value="AB_hydrolase_sf"/>
</dbReference>
<keyword evidence="2" id="KW-0378">Hydrolase</keyword>
<feature type="domain" description="AB hydrolase-1" evidence="1">
    <location>
        <begin position="71"/>
        <end position="328"/>
    </location>
</feature>
<keyword evidence="3" id="KW-1185">Reference proteome</keyword>
<dbReference type="InterPro" id="IPR000073">
    <property type="entry name" value="AB_hydrolase_1"/>
</dbReference>
<accession>A0A849A3A5</accession>
<dbReference type="Pfam" id="PF12697">
    <property type="entry name" value="Abhydrolase_6"/>
    <property type="match status" value="1"/>
</dbReference>
<sequence>MTNPWPMPYARDLDALAAMSTAALWSADDFPEVPSVSADPAAGRYELIDDSGVYLREIPSSAPSGAPVTLYVHGLAGSSTNFDALGTLLAGRTRGYAVDLPGFGRSDPPSGEHYSIRRISAVLAAVIERVGADVPGGVNVVANSLGGMVAIDLAVRRPDWLRTLTLISPAVPDLRMTTDRGADPRLGLLLAPGTLAPAVRRLSGISAADRALGMAQLCYGDPSVLTEHDLRVAEEDTRWRLALPWVHTATVRALRGLMRSYLRAGRRAFRATAAGVRVPTLVVWGTRDRLVDPRLAAPTAEAFPDGRLLVLPGVGHVSQMEDPLTTARAVAALWAGVPGASPASTMATSNA</sequence>
<organism evidence="2 3">
    <name type="scientific">Nakamurella aerolata</name>
    <dbReference type="NCBI Taxonomy" id="1656892"/>
    <lineage>
        <taxon>Bacteria</taxon>
        <taxon>Bacillati</taxon>
        <taxon>Actinomycetota</taxon>
        <taxon>Actinomycetes</taxon>
        <taxon>Nakamurellales</taxon>
        <taxon>Nakamurellaceae</taxon>
        <taxon>Nakamurella</taxon>
    </lineage>
</organism>
<name>A0A849A3A5_9ACTN</name>
<dbReference type="InterPro" id="IPR029058">
    <property type="entry name" value="AB_hydrolase_fold"/>
</dbReference>
<evidence type="ECO:0000313" key="2">
    <source>
        <dbReference type="EMBL" id="NNG34166.1"/>
    </source>
</evidence>
<dbReference type="Proteomes" id="UP000562984">
    <property type="component" value="Unassembled WGS sequence"/>
</dbReference>
<evidence type="ECO:0000259" key="1">
    <source>
        <dbReference type="Pfam" id="PF12697"/>
    </source>
</evidence>
<dbReference type="AlphaFoldDB" id="A0A849A3A5"/>
<dbReference type="RefSeq" id="WP_171197854.1">
    <property type="nucleotide sequence ID" value="NZ_JABEND010000001.1"/>
</dbReference>
<evidence type="ECO:0000313" key="3">
    <source>
        <dbReference type="Proteomes" id="UP000562984"/>
    </source>
</evidence>